<protein>
    <submittedName>
        <fullName evidence="2">DUF1987 domain-containing protein</fullName>
    </submittedName>
</protein>
<dbReference type="Pfam" id="PF09345">
    <property type="entry name" value="SiaC"/>
    <property type="match status" value="1"/>
</dbReference>
<dbReference type="InterPro" id="IPR018530">
    <property type="entry name" value="SiaC"/>
</dbReference>
<evidence type="ECO:0000313" key="3">
    <source>
        <dbReference type="Proteomes" id="UP000708576"/>
    </source>
</evidence>
<dbReference type="Proteomes" id="UP000708576">
    <property type="component" value="Unassembled WGS sequence"/>
</dbReference>
<sequence length="126" mass="14778">MELINIKGTDDTPNVILDKDNAKFEISGRSLPEDVNMFYEPILEWIDSYAEAPCEKTEFNFKLEYFNTASSKVILDILLKFEEIVENGHEVLINWHYHEEEEDMLEAGEEYADIVEIPFEYIAYTD</sequence>
<accession>A0ABS5JQ37</accession>
<organism evidence="2 3">
    <name type="scientific">Carboxylicivirga linearis</name>
    <dbReference type="NCBI Taxonomy" id="1628157"/>
    <lineage>
        <taxon>Bacteria</taxon>
        <taxon>Pseudomonadati</taxon>
        <taxon>Bacteroidota</taxon>
        <taxon>Bacteroidia</taxon>
        <taxon>Marinilabiliales</taxon>
        <taxon>Marinilabiliaceae</taxon>
        <taxon>Carboxylicivirga</taxon>
    </lineage>
</organism>
<reference evidence="2 3" key="1">
    <citation type="journal article" date="2015" name="Int. J. Syst. Evol. Microbiol.">
        <title>Carboxylicivirga linearis sp. nov., isolated from a sea cucumber culture pond.</title>
        <authorList>
            <person name="Wang F.Q."/>
            <person name="Zhou Y.X."/>
            <person name="Lin X.Z."/>
            <person name="Chen G.J."/>
            <person name="Du Z.J."/>
        </authorList>
    </citation>
    <scope>NUCLEOTIDE SEQUENCE [LARGE SCALE GENOMIC DNA]</scope>
    <source>
        <strain evidence="2 3">FB218</strain>
    </source>
</reference>
<evidence type="ECO:0000313" key="2">
    <source>
        <dbReference type="EMBL" id="MBS2096924.1"/>
    </source>
</evidence>
<comment type="caution">
    <text evidence="2">The sequence shown here is derived from an EMBL/GenBank/DDBJ whole genome shotgun (WGS) entry which is preliminary data.</text>
</comment>
<name>A0ABS5JQ37_9BACT</name>
<dbReference type="EMBL" id="JAGUCO010000001">
    <property type="protein sequence ID" value="MBS2096924.1"/>
    <property type="molecule type" value="Genomic_DNA"/>
</dbReference>
<feature type="domain" description="SiaC family regulatory phosphoprotein" evidence="1">
    <location>
        <begin position="6"/>
        <end position="124"/>
    </location>
</feature>
<gene>
    <name evidence="2" type="ORF">KEM10_01460</name>
</gene>
<dbReference type="RefSeq" id="WP_212212530.1">
    <property type="nucleotide sequence ID" value="NZ_JAGUCO010000001.1"/>
</dbReference>
<proteinExistence type="predicted"/>
<keyword evidence="3" id="KW-1185">Reference proteome</keyword>
<evidence type="ECO:0000259" key="1">
    <source>
        <dbReference type="Pfam" id="PF09345"/>
    </source>
</evidence>